<sequence>MMTNTLAVIPATPEALAPFGVFLSTDCGVDPLPITFYGGAVDVRKPGAFRCDSDVDITVCRLQERPLDIEYLERHPGHTQAFIPLGGRPFIAVMAPATPDNELPALEDIKAFRFDGGGGFMMFENVWHEFPFAEEPDTDIIILLSTATTESLQGDTGIEGEAVGADLEKRNFKHRYAAPLSLAP</sequence>
<keyword evidence="6" id="KW-1185">Reference proteome</keyword>
<proteinExistence type="predicted"/>
<dbReference type="CDD" id="cd20298">
    <property type="entry name" value="cupin_UAH"/>
    <property type="match status" value="1"/>
</dbReference>
<keyword evidence="2" id="KW-0659">Purine metabolism</keyword>
<dbReference type="InterPro" id="IPR007247">
    <property type="entry name" value="Ureidogly_lyase"/>
</dbReference>
<dbReference type="Proteomes" id="UP000004699">
    <property type="component" value="Unassembled WGS sequence"/>
</dbReference>
<evidence type="ECO:0000256" key="4">
    <source>
        <dbReference type="ARBA" id="ARBA00047684"/>
    </source>
</evidence>
<dbReference type="InterPro" id="IPR047233">
    <property type="entry name" value="UAH_cupin"/>
</dbReference>
<reference evidence="6" key="1">
    <citation type="journal article" date="2013" name="BMC Microbiol.">
        <title>Taxonomy and evolution of bacteriochlorophyll a-containing members of the OM60/NOR5 clade of marine gammaproteobacteria: description of Luminiphilus syltensis gen. nov., sp. nov., reclassification of Haliea rubra as Pseudohaliea rubra gen. nov., comb. nov., and emendation of Chromatocurvus halotolerans.</title>
        <authorList>
            <person name="Spring S."/>
            <person name="Riedel T."/>
            <person name="Sproer C."/>
            <person name="Yan S."/>
            <person name="Harder J."/>
            <person name="Fuchs B.M."/>
        </authorList>
    </citation>
    <scope>NUCLEOTIDE SEQUENCE [LARGE SCALE GENOMIC DNA]</scope>
    <source>
        <strain evidence="6">NOR51-B</strain>
    </source>
</reference>
<dbReference type="AlphaFoldDB" id="B8KU23"/>
<protein>
    <recommendedName>
        <fullName evidence="7">Ureidoglycolate hydrolase</fullName>
    </recommendedName>
</protein>
<dbReference type="GO" id="GO:0004848">
    <property type="term" value="F:ureidoglycolate hydrolase activity"/>
    <property type="evidence" value="ECO:0007669"/>
    <property type="project" value="InterPro"/>
</dbReference>
<evidence type="ECO:0008006" key="7">
    <source>
        <dbReference type="Google" id="ProtNLM"/>
    </source>
</evidence>
<dbReference type="PANTHER" id="PTHR21221">
    <property type="entry name" value="UREIDOGLYCOLATE HYDROLASE"/>
    <property type="match status" value="1"/>
</dbReference>
<dbReference type="GO" id="GO:0006144">
    <property type="term" value="P:purine nucleobase metabolic process"/>
    <property type="evidence" value="ECO:0007669"/>
    <property type="project" value="UniProtKB-KW"/>
</dbReference>
<dbReference type="GO" id="GO:0050385">
    <property type="term" value="F:ureidoglycolate lyase activity"/>
    <property type="evidence" value="ECO:0007669"/>
    <property type="project" value="UniProtKB-EC"/>
</dbReference>
<comment type="catalytic activity">
    <reaction evidence="4">
        <text>(S)-ureidoglycolate = urea + glyoxylate</text>
        <dbReference type="Rhea" id="RHEA:11304"/>
        <dbReference type="ChEBI" id="CHEBI:16199"/>
        <dbReference type="ChEBI" id="CHEBI:36655"/>
        <dbReference type="ChEBI" id="CHEBI:57296"/>
        <dbReference type="EC" id="4.3.2.3"/>
    </reaction>
</comment>
<accession>B8KU23</accession>
<dbReference type="STRING" id="565045.NOR51B_2028"/>
<name>B8KU23_9GAMM</name>
<evidence type="ECO:0000256" key="1">
    <source>
        <dbReference type="ARBA" id="ARBA00011738"/>
    </source>
</evidence>
<evidence type="ECO:0000313" key="5">
    <source>
        <dbReference type="EMBL" id="EED36080.1"/>
    </source>
</evidence>
<evidence type="ECO:0000256" key="3">
    <source>
        <dbReference type="ARBA" id="ARBA00023239"/>
    </source>
</evidence>
<dbReference type="InterPro" id="IPR024060">
    <property type="entry name" value="Ureidoglycolate_lyase_dom_sf"/>
</dbReference>
<dbReference type="PANTHER" id="PTHR21221:SF1">
    <property type="entry name" value="UREIDOGLYCOLATE LYASE"/>
    <property type="match status" value="1"/>
</dbReference>
<evidence type="ECO:0000256" key="2">
    <source>
        <dbReference type="ARBA" id="ARBA00022631"/>
    </source>
</evidence>
<dbReference type="Gene3D" id="2.60.120.480">
    <property type="entry name" value="Ureidoglycolate hydrolase"/>
    <property type="match status" value="1"/>
</dbReference>
<keyword evidence="3" id="KW-0456">Lyase</keyword>
<evidence type="ECO:0000313" key="6">
    <source>
        <dbReference type="Proteomes" id="UP000004699"/>
    </source>
</evidence>
<dbReference type="SUPFAM" id="SSF51182">
    <property type="entry name" value="RmlC-like cupins"/>
    <property type="match status" value="1"/>
</dbReference>
<dbReference type="GO" id="GO:0000256">
    <property type="term" value="P:allantoin catabolic process"/>
    <property type="evidence" value="ECO:0007669"/>
    <property type="project" value="InterPro"/>
</dbReference>
<dbReference type="Pfam" id="PF04115">
    <property type="entry name" value="Ureidogly_lyase"/>
    <property type="match status" value="1"/>
</dbReference>
<comment type="subunit">
    <text evidence="1">Homodimer.</text>
</comment>
<dbReference type="InterPro" id="IPR011051">
    <property type="entry name" value="RmlC_Cupin_sf"/>
</dbReference>
<gene>
    <name evidence="5" type="ORF">NOR51B_2028</name>
</gene>
<dbReference type="eggNOG" id="COG3194">
    <property type="taxonomic scope" value="Bacteria"/>
</dbReference>
<dbReference type="HOGENOM" id="CLU_101401_0_0_6"/>
<dbReference type="EMBL" id="DS999411">
    <property type="protein sequence ID" value="EED36080.1"/>
    <property type="molecule type" value="Genomic_DNA"/>
</dbReference>
<organism evidence="5 6">
    <name type="scientific">Luminiphilus syltensis NOR5-1B</name>
    <dbReference type="NCBI Taxonomy" id="565045"/>
    <lineage>
        <taxon>Bacteria</taxon>
        <taxon>Pseudomonadati</taxon>
        <taxon>Pseudomonadota</taxon>
        <taxon>Gammaproteobacteria</taxon>
        <taxon>Cellvibrionales</taxon>
        <taxon>Halieaceae</taxon>
        <taxon>Luminiphilus</taxon>
    </lineage>
</organism>